<dbReference type="CDD" id="cd07474">
    <property type="entry name" value="Peptidases_S8_subtilisin_Vpr-like"/>
    <property type="match status" value="1"/>
</dbReference>
<dbReference type="InterPro" id="IPR015500">
    <property type="entry name" value="Peptidase_S8_subtilisin-rel"/>
</dbReference>
<protein>
    <submittedName>
        <fullName evidence="8">S8 family serine peptidase</fullName>
    </submittedName>
</protein>
<evidence type="ECO:0000256" key="3">
    <source>
        <dbReference type="ARBA" id="ARBA00022801"/>
    </source>
</evidence>
<evidence type="ECO:0000256" key="2">
    <source>
        <dbReference type="ARBA" id="ARBA00022670"/>
    </source>
</evidence>
<gene>
    <name evidence="8" type="ORF">ACFSW4_06765</name>
</gene>
<dbReference type="InterPro" id="IPR022398">
    <property type="entry name" value="Peptidase_S8_His-AS"/>
</dbReference>
<keyword evidence="3 5" id="KW-0378">Hydrolase</keyword>
<dbReference type="Proteomes" id="UP001597452">
    <property type="component" value="Unassembled WGS sequence"/>
</dbReference>
<evidence type="ECO:0000259" key="7">
    <source>
        <dbReference type="Pfam" id="PF00082"/>
    </source>
</evidence>
<proteinExistence type="inferred from homology"/>
<dbReference type="Gene3D" id="3.40.50.200">
    <property type="entry name" value="Peptidase S8/S53 domain"/>
    <property type="match status" value="1"/>
</dbReference>
<dbReference type="InterPro" id="IPR023827">
    <property type="entry name" value="Peptidase_S8_Asp-AS"/>
</dbReference>
<keyword evidence="2 5" id="KW-0645">Protease</keyword>
<evidence type="ECO:0000256" key="4">
    <source>
        <dbReference type="ARBA" id="ARBA00022825"/>
    </source>
</evidence>
<evidence type="ECO:0000256" key="1">
    <source>
        <dbReference type="ARBA" id="ARBA00011073"/>
    </source>
</evidence>
<feature type="active site" description="Charge relay system" evidence="5">
    <location>
        <position position="164"/>
    </location>
</feature>
<evidence type="ECO:0000313" key="8">
    <source>
        <dbReference type="EMBL" id="MFD2638557.1"/>
    </source>
</evidence>
<dbReference type="Gene3D" id="2.60.40.10">
    <property type="entry name" value="Immunoglobulins"/>
    <property type="match status" value="1"/>
</dbReference>
<dbReference type="InterPro" id="IPR013783">
    <property type="entry name" value="Ig-like_fold"/>
</dbReference>
<dbReference type="Pfam" id="PF00082">
    <property type="entry name" value="Peptidase_S8"/>
    <property type="match status" value="1"/>
</dbReference>
<feature type="active site" description="Charge relay system" evidence="5">
    <location>
        <position position="447"/>
    </location>
</feature>
<dbReference type="InterPro" id="IPR050131">
    <property type="entry name" value="Peptidase_S8_subtilisin-like"/>
</dbReference>
<keyword evidence="9" id="KW-1185">Reference proteome</keyword>
<dbReference type="InterPro" id="IPR000209">
    <property type="entry name" value="Peptidase_S8/S53_dom"/>
</dbReference>
<dbReference type="InterPro" id="IPR046450">
    <property type="entry name" value="PA_dom_sf"/>
</dbReference>
<dbReference type="PROSITE" id="PS51892">
    <property type="entry name" value="SUBTILASE"/>
    <property type="match status" value="1"/>
</dbReference>
<dbReference type="PROSITE" id="PS00138">
    <property type="entry name" value="SUBTILASE_SER"/>
    <property type="match status" value="1"/>
</dbReference>
<dbReference type="InterPro" id="IPR036852">
    <property type="entry name" value="Peptidase_S8/S53_dom_sf"/>
</dbReference>
<dbReference type="SUPFAM" id="SSF52743">
    <property type="entry name" value="Subtilisin-like"/>
    <property type="match status" value="1"/>
</dbReference>
<accession>A0ABW5Q9J2</accession>
<dbReference type="RefSeq" id="WP_377328279.1">
    <property type="nucleotide sequence ID" value="NZ_JBHUMZ010000018.1"/>
</dbReference>
<sequence length="711" mass="79758">MRLIFAIILIIMTPIYLQAEEMTFIMEVDQDPHETKEYIEKYYPLVEVEYVYDTLMQALAVTGKQRHIKSLHEEEFVSKVSPVQTYSVPQTKANTNEDLHPEMARYHPKNLPFTGKGVQVGVIDTGIDHEHPDLEKSYHGGFDLVDFDKDPMETTPEQGMPTLHGTHVSGIIAGNGTMQGVAPEADLYAYRALGPGGTGTTAQIIAALEQAVNDDMEIINMSLGSETNSPDDPMTRAVNKAVELGKIVVVANGNSGPEDWTVGSPATSEKAISVGAAITKQKLAQVYTQKEQVVPIRQLPLSEKWNLKRDQPLVIPNSLDTLEQTIHDRVVLIKKGDTPYYELIQQLDEKGATAALIYNGPEDDPNEWEWVEAPFPTAYITEEEAELLMQGDGWLKTNYQTIRNALAPFSSRGPVASSWTIKPDLIAPGVEIVSTVPEGYASLQGTSMASPYVAGVTALLKQAYPHDTPEQIKARLLSSTDLFKMGEEELSPSEQGTGFINMNKALTQSYIIDHNRLNFGKIEKGLKKVDQTITIKNLSRKPLDIKWNIPKRENGIVWDLPLNSTIGPNEKRRFKVGAQINSRRTEKGTREGYIEVSLNQQQKHLPYLFINETSDYPRITGMELDMAPFQTEHLTLRFYVNEPIEKLTATLIDPKDLHAQPLFTQENVSKGVFEKEFKISDLPEGEYKVVFEMTQDDETLYEEKEIYLPEF</sequence>
<organism evidence="8 9">
    <name type="scientific">Piscibacillus salipiscarius</name>
    <dbReference type="NCBI Taxonomy" id="299480"/>
    <lineage>
        <taxon>Bacteria</taxon>
        <taxon>Bacillati</taxon>
        <taxon>Bacillota</taxon>
        <taxon>Bacilli</taxon>
        <taxon>Bacillales</taxon>
        <taxon>Bacillaceae</taxon>
        <taxon>Piscibacillus</taxon>
    </lineage>
</organism>
<dbReference type="PROSITE" id="PS00136">
    <property type="entry name" value="SUBTILASE_ASP"/>
    <property type="match status" value="1"/>
</dbReference>
<comment type="similarity">
    <text evidence="1 5 6">Belongs to the peptidase S8 family.</text>
</comment>
<dbReference type="PANTHER" id="PTHR43806">
    <property type="entry name" value="PEPTIDASE S8"/>
    <property type="match status" value="1"/>
</dbReference>
<comment type="caution">
    <text evidence="8">The sequence shown here is derived from an EMBL/GenBank/DDBJ whole genome shotgun (WGS) entry which is preliminary data.</text>
</comment>
<feature type="domain" description="Peptidase S8/S53" evidence="7">
    <location>
        <begin position="115"/>
        <end position="498"/>
    </location>
</feature>
<dbReference type="PROSITE" id="PS00137">
    <property type="entry name" value="SUBTILASE_HIS"/>
    <property type="match status" value="1"/>
</dbReference>
<evidence type="ECO:0000313" key="9">
    <source>
        <dbReference type="Proteomes" id="UP001597452"/>
    </source>
</evidence>
<dbReference type="InterPro" id="IPR034213">
    <property type="entry name" value="S8_Vpr-like"/>
</dbReference>
<dbReference type="PRINTS" id="PR00723">
    <property type="entry name" value="SUBTILISIN"/>
</dbReference>
<keyword evidence="4 5" id="KW-0720">Serine protease</keyword>
<dbReference type="SUPFAM" id="SSF52025">
    <property type="entry name" value="PA domain"/>
    <property type="match status" value="1"/>
</dbReference>
<dbReference type="EMBL" id="JBHUMZ010000018">
    <property type="protein sequence ID" value="MFD2638557.1"/>
    <property type="molecule type" value="Genomic_DNA"/>
</dbReference>
<feature type="active site" description="Charge relay system" evidence="5">
    <location>
        <position position="124"/>
    </location>
</feature>
<dbReference type="PANTHER" id="PTHR43806:SF65">
    <property type="entry name" value="SERINE PROTEASE APRX"/>
    <property type="match status" value="1"/>
</dbReference>
<reference evidence="9" key="1">
    <citation type="journal article" date="2019" name="Int. J. Syst. Evol. Microbiol.">
        <title>The Global Catalogue of Microorganisms (GCM) 10K type strain sequencing project: providing services to taxonomists for standard genome sequencing and annotation.</title>
        <authorList>
            <consortium name="The Broad Institute Genomics Platform"/>
            <consortium name="The Broad Institute Genome Sequencing Center for Infectious Disease"/>
            <person name="Wu L."/>
            <person name="Ma J."/>
        </authorList>
    </citation>
    <scope>NUCLEOTIDE SEQUENCE [LARGE SCALE GENOMIC DNA]</scope>
    <source>
        <strain evidence="9">TISTR 1571</strain>
    </source>
</reference>
<name>A0ABW5Q9J2_9BACI</name>
<dbReference type="InterPro" id="IPR023828">
    <property type="entry name" value="Peptidase_S8_Ser-AS"/>
</dbReference>
<evidence type="ECO:0000256" key="5">
    <source>
        <dbReference type="PROSITE-ProRule" id="PRU01240"/>
    </source>
</evidence>
<evidence type="ECO:0000256" key="6">
    <source>
        <dbReference type="RuleBase" id="RU003355"/>
    </source>
</evidence>